<comment type="subunit">
    <text evidence="10">Component of the NDC80 complex, which is composed of ndc80, cdca1, spbc24 and spbc25. The NDC80 complex interacts with mis12 and zwint.</text>
</comment>
<dbReference type="Pfam" id="PF08234">
    <property type="entry name" value="Spindle_Spc25"/>
    <property type="match status" value="1"/>
</dbReference>
<evidence type="ECO:0000256" key="10">
    <source>
        <dbReference type="ARBA" id="ARBA00065771"/>
    </source>
</evidence>
<keyword evidence="11" id="KW-0539">Nucleus</keyword>
<comment type="similarity">
    <text evidence="2 11">Belongs to the SPC25 family.</text>
</comment>
<dbReference type="InterPro" id="IPR045143">
    <property type="entry name" value="Spc25"/>
</dbReference>
<comment type="function">
    <text evidence="11">Acts as a component of the essential kinetochore-associated NDC80 complex, which is required for chromosome segregation and spindle checkpoint activity.</text>
</comment>
<dbReference type="EnsemblMetazoa" id="G35408.1">
    <property type="protein sequence ID" value="G35408.1:cds"/>
    <property type="gene ID" value="G35408"/>
</dbReference>
<evidence type="ECO:0000256" key="7">
    <source>
        <dbReference type="ARBA" id="ARBA00023054"/>
    </source>
</evidence>
<dbReference type="GO" id="GO:0005634">
    <property type="term" value="C:nucleus"/>
    <property type="evidence" value="ECO:0007669"/>
    <property type="project" value="UniProtKB-SubCell"/>
</dbReference>
<dbReference type="OMA" id="HCENIER"/>
<evidence type="ECO:0000256" key="11">
    <source>
        <dbReference type="RuleBase" id="RU367150"/>
    </source>
</evidence>
<keyword evidence="7 12" id="KW-0175">Coiled coil</keyword>
<dbReference type="Gene3D" id="3.30.457.50">
    <property type="entry name" value="Chromosome segregation protein Spc25"/>
    <property type="match status" value="1"/>
</dbReference>
<dbReference type="SUPFAM" id="SSF57997">
    <property type="entry name" value="Tropomyosin"/>
    <property type="match status" value="1"/>
</dbReference>
<evidence type="ECO:0000256" key="9">
    <source>
        <dbReference type="ARBA" id="ARBA00023328"/>
    </source>
</evidence>
<dbReference type="Proteomes" id="UP000005408">
    <property type="component" value="Unassembled WGS sequence"/>
</dbReference>
<feature type="domain" description="Chromosome segregation protein Spc25 C-terminal" evidence="13">
    <location>
        <begin position="168"/>
        <end position="238"/>
    </location>
</feature>
<dbReference type="PANTHER" id="PTHR14281:SF0">
    <property type="entry name" value="KINETOCHORE PROTEIN SPC25"/>
    <property type="match status" value="1"/>
</dbReference>
<keyword evidence="5 11" id="KW-0132">Cell division</keyword>
<dbReference type="GO" id="GO:0031262">
    <property type="term" value="C:Ndc80 complex"/>
    <property type="evidence" value="ECO:0007669"/>
    <property type="project" value="InterPro"/>
</dbReference>
<name>A0A8W8N0E6_MAGGI</name>
<evidence type="ECO:0000256" key="5">
    <source>
        <dbReference type="ARBA" id="ARBA00022618"/>
    </source>
</evidence>
<accession>A0A8W8N0E6</accession>
<evidence type="ECO:0000259" key="13">
    <source>
        <dbReference type="Pfam" id="PF08234"/>
    </source>
</evidence>
<keyword evidence="15" id="KW-1185">Reference proteome</keyword>
<dbReference type="FunFam" id="3.30.457.50:FF:000001">
    <property type="entry name" value="Probable kinetochore protein spc25"/>
    <property type="match status" value="1"/>
</dbReference>
<evidence type="ECO:0000256" key="1">
    <source>
        <dbReference type="ARBA" id="ARBA00004584"/>
    </source>
</evidence>
<dbReference type="GO" id="GO:0051301">
    <property type="term" value="P:cell division"/>
    <property type="evidence" value="ECO:0007669"/>
    <property type="project" value="UniProtKB-UniRule"/>
</dbReference>
<dbReference type="GO" id="GO:0007059">
    <property type="term" value="P:chromosome segregation"/>
    <property type="evidence" value="ECO:0007669"/>
    <property type="project" value="InterPro"/>
</dbReference>
<keyword evidence="11" id="KW-0995">Kinetochore</keyword>
<comment type="subcellular location">
    <subcellularLocation>
        <location evidence="1">Chromosome</location>
        <location evidence="1">Centromere</location>
    </subcellularLocation>
    <subcellularLocation>
        <location evidence="11">Nucleus</location>
    </subcellularLocation>
    <subcellularLocation>
        <location evidence="11">Chromosome</location>
        <location evidence="11">Centromere</location>
        <location evidence="11">Kinetochore</location>
    </subcellularLocation>
</comment>
<dbReference type="OrthoDB" id="6353017at2759"/>
<evidence type="ECO:0000256" key="2">
    <source>
        <dbReference type="ARBA" id="ARBA00006379"/>
    </source>
</evidence>
<dbReference type="CDD" id="cd23784">
    <property type="entry name" value="RWD_Spc25"/>
    <property type="match status" value="1"/>
</dbReference>
<evidence type="ECO:0000313" key="15">
    <source>
        <dbReference type="Proteomes" id="UP000005408"/>
    </source>
</evidence>
<evidence type="ECO:0000256" key="6">
    <source>
        <dbReference type="ARBA" id="ARBA00022776"/>
    </source>
</evidence>
<dbReference type="InterPro" id="IPR013255">
    <property type="entry name" value="Spc25_C"/>
</dbReference>
<keyword evidence="4 11" id="KW-0158">Chromosome</keyword>
<keyword evidence="8 11" id="KW-0131">Cell cycle</keyword>
<evidence type="ECO:0000256" key="4">
    <source>
        <dbReference type="ARBA" id="ARBA00022454"/>
    </source>
</evidence>
<feature type="coiled-coil region" evidence="12">
    <location>
        <begin position="52"/>
        <end position="153"/>
    </location>
</feature>
<sequence length="245" mass="28186">MDAINQDLTGQSLQDFLQSELTILCSNLDETYSVLSQKWIGTELKGHLERLDQEQEKKIKHYQDEIGSHENNIKKIQDLAKNNQKALEDQVQRLTDLRQELKILTTQTQSALQQGEQLHSEISNTQQNIHHRNEALKGTSQDTEKTHKELEQALGFYRDRLDVQFQKISGGRLQYCFSSVDKENPDVTCCFCLKINGDRTYTVSDFSPELDGVQELEEKLNSTNDLRSFIVAVRKKFVKALNPSK</sequence>
<evidence type="ECO:0000256" key="8">
    <source>
        <dbReference type="ARBA" id="ARBA00023306"/>
    </source>
</evidence>
<proteinExistence type="inferred from homology"/>
<protein>
    <recommendedName>
        <fullName evidence="3 11">Kinetochore protein SPC25</fullName>
    </recommendedName>
</protein>
<keyword evidence="6 11" id="KW-0498">Mitosis</keyword>
<evidence type="ECO:0000256" key="3">
    <source>
        <dbReference type="ARBA" id="ARBA00013692"/>
    </source>
</evidence>
<dbReference type="PANTHER" id="PTHR14281">
    <property type="entry name" value="KINETOCHORE PROTEIN SPC25-RELATED"/>
    <property type="match status" value="1"/>
</dbReference>
<keyword evidence="9 11" id="KW-0137">Centromere</keyword>
<dbReference type="AlphaFoldDB" id="A0A8W8N0E6"/>
<organism evidence="14 15">
    <name type="scientific">Magallana gigas</name>
    <name type="common">Pacific oyster</name>
    <name type="synonym">Crassostrea gigas</name>
    <dbReference type="NCBI Taxonomy" id="29159"/>
    <lineage>
        <taxon>Eukaryota</taxon>
        <taxon>Metazoa</taxon>
        <taxon>Spiralia</taxon>
        <taxon>Lophotrochozoa</taxon>
        <taxon>Mollusca</taxon>
        <taxon>Bivalvia</taxon>
        <taxon>Autobranchia</taxon>
        <taxon>Pteriomorphia</taxon>
        <taxon>Ostreida</taxon>
        <taxon>Ostreoidea</taxon>
        <taxon>Ostreidae</taxon>
        <taxon>Magallana</taxon>
    </lineage>
</organism>
<reference evidence="14" key="1">
    <citation type="submission" date="2022-08" db="UniProtKB">
        <authorList>
            <consortium name="EnsemblMetazoa"/>
        </authorList>
    </citation>
    <scope>IDENTIFICATION</scope>
    <source>
        <strain evidence="14">05x7-T-G4-1.051#20</strain>
    </source>
</reference>
<evidence type="ECO:0000313" key="14">
    <source>
        <dbReference type="EnsemblMetazoa" id="G35408.1:cds"/>
    </source>
</evidence>
<evidence type="ECO:0000256" key="12">
    <source>
        <dbReference type="SAM" id="Coils"/>
    </source>
</evidence>